<dbReference type="CDD" id="cd01167">
    <property type="entry name" value="bac_FRK"/>
    <property type="match status" value="1"/>
</dbReference>
<dbReference type="InterPro" id="IPR029056">
    <property type="entry name" value="Ribokinase-like"/>
</dbReference>
<keyword evidence="5 10" id="KW-1133">Transmembrane helix</keyword>
<sequence length="933" mass="97904">MRWTHGDAQASGNRRPMSRYWSSAVPSLCVLPGRCDRARARSYRVAVITVCGELVVDLIPVAAGAGAGAPQYTAFPGGNALNVAVAAARLGNEVHLMSRVGPGPFGSLLRGHAARNGVATDAMVDAPEPVSLAVVELRDDGSAGYSFHTVGAADWQWTPEELARDWPAGTRVVHIGSISSWTPPGSDAIAGLVRRVRAEGSALVSFDPNVRASLMGDEDAVRARIEELRRTADLVKVSAEDLEWLEPGADLDEAALRWADDGPALVVVTDGGAPLRAARPGRPLLRRQPPAVAVVDTVGAGDTLAAALFSGLVRTGTLTHDALAGLPDDELAPLLDDAALAAARPAPAPAPTRRPPRSWRPPAADPHLPGARHPVGETDRVSAETMLLLVLGAVAVIVAVRWVADHTGLPAAALLTLAGIGYAFLPGPNVTLDPHLVLTLVLPPLLYSAALDSSLTAIRRNLRTVVSLSVLLVLVTAVLIGAGFALFVTGATLAAGIALGAAVAPPDPVAALSVGRKVGLPPRLITLIQGEGLLNDATALTLLTVAVTAAQGDGFSTPAAVGEFVIAAAGGVAAGLVVAYGVRPLRRLRRDPLSSNAISLATPFVAYLLGEAVHVSGVLAVVVAGLVIGHNTPYWTSGASRLQTDAVWRLVDFLLEGIVFLLIGQQLPTVIRGLGQYETSTIVTAAAITVGCVLLVRPLWLLLTESLPRWAHSQLGGQEMDDADDGPPTGPFSGRLSIREIVVLSWAGTRGVISLAAIFTLPLVTDSGAPFPDRDLLLFCAFLAVLVTLVGQGVTFAPLVRALGCRADQADEARLRNQARIAAAEAGLARLESLQSEEHDAVDDQAIGYLRAQLSGRLDRYRKRLDVLSSAEGGDIPLSPTYEAALRLRRAVIAAQREELLRWRDGARLPDEGLRILERELDHEEGLLPARER</sequence>
<comment type="similarity">
    <text evidence="10">Belongs to the monovalent cation:proton antiporter 1 (CPA1) transporter (TC 2.A.36) family.</text>
</comment>
<comment type="caution">
    <text evidence="10">Lacks conserved residue(s) required for the propagation of feature annotation.</text>
</comment>
<dbReference type="GO" id="GO:0051453">
    <property type="term" value="P:regulation of intracellular pH"/>
    <property type="evidence" value="ECO:0007669"/>
    <property type="project" value="TreeGrafter"/>
</dbReference>
<comment type="caution">
    <text evidence="14">The sequence shown here is derived from an EMBL/GenBank/DDBJ whole genome shotgun (WGS) entry which is preliminary data.</text>
</comment>
<dbReference type="PANTHER" id="PTHR10110">
    <property type="entry name" value="SODIUM/HYDROGEN EXCHANGER"/>
    <property type="match status" value="1"/>
</dbReference>
<evidence type="ECO:0000256" key="4">
    <source>
        <dbReference type="ARBA" id="ARBA00022692"/>
    </source>
</evidence>
<dbReference type="Gene3D" id="3.40.1190.20">
    <property type="match status" value="1"/>
</dbReference>
<evidence type="ECO:0000256" key="7">
    <source>
        <dbReference type="ARBA" id="ARBA00023065"/>
    </source>
</evidence>
<name>A0A323VAK6_9ACTN</name>
<keyword evidence="6 10" id="KW-0915">Sodium</keyword>
<protein>
    <submittedName>
        <fullName evidence="14">Na+/H+ antiporter</fullName>
    </submittedName>
</protein>
<dbReference type="Pfam" id="PF00999">
    <property type="entry name" value="Na_H_Exchanger"/>
    <property type="match status" value="1"/>
</dbReference>
<feature type="transmembrane region" description="Helical" evidence="10">
    <location>
        <begin position="741"/>
        <end position="764"/>
    </location>
</feature>
<dbReference type="Pfam" id="PF00294">
    <property type="entry name" value="PfkB"/>
    <property type="match status" value="1"/>
</dbReference>
<feature type="region of interest" description="Disordered" evidence="11">
    <location>
        <begin position="344"/>
        <end position="376"/>
    </location>
</feature>
<keyword evidence="15" id="KW-1185">Reference proteome</keyword>
<evidence type="ECO:0000259" key="13">
    <source>
        <dbReference type="Pfam" id="PF00999"/>
    </source>
</evidence>
<feature type="transmembrane region" description="Helical" evidence="10">
    <location>
        <begin position="604"/>
        <end position="628"/>
    </location>
</feature>
<proteinExistence type="inferred from homology"/>
<dbReference type="InterPro" id="IPR006153">
    <property type="entry name" value="Cation/H_exchanger_TM"/>
</dbReference>
<evidence type="ECO:0000256" key="9">
    <source>
        <dbReference type="ARBA" id="ARBA00023201"/>
    </source>
</evidence>
<keyword evidence="3 10" id="KW-1003">Cell membrane</keyword>
<dbReference type="EMBL" id="QKNV01000066">
    <property type="protein sequence ID" value="PZA21779.1"/>
    <property type="molecule type" value="Genomic_DNA"/>
</dbReference>
<keyword evidence="7 10" id="KW-0406">Ion transport</keyword>
<feature type="domain" description="Carbohydrate kinase PfkB" evidence="12">
    <location>
        <begin position="48"/>
        <end position="319"/>
    </location>
</feature>
<dbReference type="NCBIfam" id="TIGR00831">
    <property type="entry name" value="a_cpa1"/>
    <property type="match status" value="1"/>
</dbReference>
<dbReference type="GO" id="GO:0005886">
    <property type="term" value="C:plasma membrane"/>
    <property type="evidence" value="ECO:0007669"/>
    <property type="project" value="UniProtKB-SubCell"/>
</dbReference>
<dbReference type="InterPro" id="IPR018422">
    <property type="entry name" value="Cation/H_exchanger_CPA1"/>
</dbReference>
<comment type="function">
    <text evidence="10">Na(+)/H(+) antiporter that extrudes sodium in exchange for external protons.</text>
</comment>
<evidence type="ECO:0000256" key="3">
    <source>
        <dbReference type="ARBA" id="ARBA00022475"/>
    </source>
</evidence>
<evidence type="ECO:0000313" key="15">
    <source>
        <dbReference type="Proteomes" id="UP000247602"/>
    </source>
</evidence>
<keyword evidence="10" id="KW-0050">Antiport</keyword>
<dbReference type="GO" id="GO:0098719">
    <property type="term" value="P:sodium ion import across plasma membrane"/>
    <property type="evidence" value="ECO:0007669"/>
    <property type="project" value="TreeGrafter"/>
</dbReference>
<dbReference type="Proteomes" id="UP000247602">
    <property type="component" value="Unassembled WGS sequence"/>
</dbReference>
<feature type="transmembrane region" description="Helical" evidence="10">
    <location>
        <begin position="776"/>
        <end position="800"/>
    </location>
</feature>
<dbReference type="Gene3D" id="6.10.140.1330">
    <property type="match status" value="1"/>
</dbReference>
<feature type="transmembrane region" description="Helical" evidence="10">
    <location>
        <begin position="437"/>
        <end position="458"/>
    </location>
</feature>
<reference evidence="14 15" key="1">
    <citation type="submission" date="2018-06" db="EMBL/GenBank/DDBJ databases">
        <title>Draft genome sequence of Modestobacter versicolor CP153-2.</title>
        <authorList>
            <person name="Gundlapally S.R."/>
        </authorList>
    </citation>
    <scope>NUCLEOTIDE SEQUENCE [LARGE SCALE GENOMIC DNA]</scope>
    <source>
        <strain evidence="14 15">CP153-2</strain>
    </source>
</reference>
<feature type="transmembrane region" description="Helical" evidence="10">
    <location>
        <begin position="470"/>
        <end position="503"/>
    </location>
</feature>
<feature type="transmembrane region" description="Helical" evidence="10">
    <location>
        <begin position="679"/>
        <end position="700"/>
    </location>
</feature>
<dbReference type="SUPFAM" id="SSF53613">
    <property type="entry name" value="Ribokinase-like"/>
    <property type="match status" value="1"/>
</dbReference>
<dbReference type="PANTHER" id="PTHR10110:SF86">
    <property type="entry name" value="SODIUM_HYDROGEN EXCHANGER 7"/>
    <property type="match status" value="1"/>
</dbReference>
<evidence type="ECO:0000256" key="6">
    <source>
        <dbReference type="ARBA" id="ARBA00023053"/>
    </source>
</evidence>
<feature type="transmembrane region" description="Helical" evidence="10">
    <location>
        <begin position="386"/>
        <end position="404"/>
    </location>
</feature>
<gene>
    <name evidence="14" type="ORF">DMO24_08435</name>
</gene>
<evidence type="ECO:0000313" key="14">
    <source>
        <dbReference type="EMBL" id="PZA21779.1"/>
    </source>
</evidence>
<dbReference type="AlphaFoldDB" id="A0A323VAK6"/>
<dbReference type="InterPro" id="IPR004705">
    <property type="entry name" value="Cation/H_exchanger_CPA1_bac"/>
</dbReference>
<accession>A0A323VAK6</accession>
<dbReference type="GO" id="GO:0015386">
    <property type="term" value="F:potassium:proton antiporter activity"/>
    <property type="evidence" value="ECO:0007669"/>
    <property type="project" value="TreeGrafter"/>
</dbReference>
<comment type="subcellular location">
    <subcellularLocation>
        <location evidence="1 10">Cell membrane</location>
        <topology evidence="1 10">Multi-pass membrane protein</topology>
    </subcellularLocation>
</comment>
<evidence type="ECO:0000256" key="1">
    <source>
        <dbReference type="ARBA" id="ARBA00004651"/>
    </source>
</evidence>
<evidence type="ECO:0000259" key="12">
    <source>
        <dbReference type="Pfam" id="PF00294"/>
    </source>
</evidence>
<feature type="transmembrane region" description="Helical" evidence="10">
    <location>
        <begin position="564"/>
        <end position="583"/>
    </location>
</feature>
<keyword evidence="2 10" id="KW-0813">Transport</keyword>
<keyword evidence="9 10" id="KW-0739">Sodium transport</keyword>
<organism evidence="14 15">
    <name type="scientific">Modestobacter versicolor</name>
    <dbReference type="NCBI Taxonomy" id="429133"/>
    <lineage>
        <taxon>Bacteria</taxon>
        <taxon>Bacillati</taxon>
        <taxon>Actinomycetota</taxon>
        <taxon>Actinomycetes</taxon>
        <taxon>Geodermatophilales</taxon>
        <taxon>Geodermatophilaceae</taxon>
        <taxon>Modestobacter</taxon>
    </lineage>
</organism>
<dbReference type="InterPro" id="IPR011611">
    <property type="entry name" value="PfkB_dom"/>
</dbReference>
<evidence type="ECO:0000256" key="8">
    <source>
        <dbReference type="ARBA" id="ARBA00023136"/>
    </source>
</evidence>
<dbReference type="GO" id="GO:0015385">
    <property type="term" value="F:sodium:proton antiporter activity"/>
    <property type="evidence" value="ECO:0007669"/>
    <property type="project" value="InterPro"/>
</dbReference>
<evidence type="ECO:0000256" key="11">
    <source>
        <dbReference type="SAM" id="MobiDB-lite"/>
    </source>
</evidence>
<keyword evidence="8 10" id="KW-0472">Membrane</keyword>
<evidence type="ECO:0000256" key="5">
    <source>
        <dbReference type="ARBA" id="ARBA00022989"/>
    </source>
</evidence>
<feature type="domain" description="Cation/H+ exchanger transmembrane" evidence="13">
    <location>
        <begin position="395"/>
        <end position="801"/>
    </location>
</feature>
<keyword evidence="4 10" id="KW-0812">Transmembrane</keyword>
<evidence type="ECO:0000256" key="2">
    <source>
        <dbReference type="ARBA" id="ARBA00022448"/>
    </source>
</evidence>
<evidence type="ECO:0000256" key="10">
    <source>
        <dbReference type="RuleBase" id="RU366002"/>
    </source>
</evidence>
<feature type="transmembrane region" description="Helical" evidence="10">
    <location>
        <begin position="409"/>
        <end position="425"/>
    </location>
</feature>